<evidence type="ECO:0000313" key="3">
    <source>
        <dbReference type="Proteomes" id="UP000092460"/>
    </source>
</evidence>
<evidence type="ECO:0000313" key="2">
    <source>
        <dbReference type="EnsemblMetazoa" id="GPPI019631-PA"/>
    </source>
</evidence>
<dbReference type="AlphaFoldDB" id="A0A1B0B5L5"/>
<feature type="transmembrane region" description="Helical" evidence="1">
    <location>
        <begin position="58"/>
        <end position="85"/>
    </location>
</feature>
<organism evidence="2 3">
    <name type="scientific">Glossina palpalis gambiensis</name>
    <dbReference type="NCBI Taxonomy" id="67801"/>
    <lineage>
        <taxon>Eukaryota</taxon>
        <taxon>Metazoa</taxon>
        <taxon>Ecdysozoa</taxon>
        <taxon>Arthropoda</taxon>
        <taxon>Hexapoda</taxon>
        <taxon>Insecta</taxon>
        <taxon>Pterygota</taxon>
        <taxon>Neoptera</taxon>
        <taxon>Endopterygota</taxon>
        <taxon>Diptera</taxon>
        <taxon>Brachycera</taxon>
        <taxon>Muscomorpha</taxon>
        <taxon>Hippoboscoidea</taxon>
        <taxon>Glossinidae</taxon>
        <taxon>Glossina</taxon>
    </lineage>
</organism>
<keyword evidence="1" id="KW-0472">Membrane</keyword>
<dbReference type="VEuPathDB" id="VectorBase:GPPI019631"/>
<sequence length="112" mass="12001">MTKCGSINTSESEFFKCNPQMFPCGSPCPAHINLRIMRASLKQELQCDEQSSISGVSVAVGAVSSVVSLIVVVDVVAIVGAVAVITDCVNGMPEMYFKSVFLRTRVDVKQQA</sequence>
<name>A0A1B0B5L5_9MUSC</name>
<dbReference type="EMBL" id="JXJN01008768">
    <property type="status" value="NOT_ANNOTATED_CDS"/>
    <property type="molecule type" value="Genomic_DNA"/>
</dbReference>
<dbReference type="EnsemblMetazoa" id="GPPI019631-RA">
    <property type="protein sequence ID" value="GPPI019631-PA"/>
    <property type="gene ID" value="GPPI019631"/>
</dbReference>
<proteinExistence type="predicted"/>
<reference evidence="3" key="1">
    <citation type="submission" date="2015-01" db="EMBL/GenBank/DDBJ databases">
        <authorList>
            <person name="Aksoy S."/>
            <person name="Warren W."/>
            <person name="Wilson R.K."/>
        </authorList>
    </citation>
    <scope>NUCLEOTIDE SEQUENCE [LARGE SCALE GENOMIC DNA]</scope>
    <source>
        <strain evidence="3">IAEA</strain>
    </source>
</reference>
<keyword evidence="1" id="KW-0812">Transmembrane</keyword>
<accession>A0A1B0B5L5</accession>
<dbReference type="Proteomes" id="UP000092460">
    <property type="component" value="Unassembled WGS sequence"/>
</dbReference>
<keyword evidence="3" id="KW-1185">Reference proteome</keyword>
<keyword evidence="1" id="KW-1133">Transmembrane helix</keyword>
<evidence type="ECO:0000256" key="1">
    <source>
        <dbReference type="SAM" id="Phobius"/>
    </source>
</evidence>
<reference evidence="2" key="2">
    <citation type="submission" date="2020-05" db="UniProtKB">
        <authorList>
            <consortium name="EnsemblMetazoa"/>
        </authorList>
    </citation>
    <scope>IDENTIFICATION</scope>
    <source>
        <strain evidence="2">IAEA</strain>
    </source>
</reference>
<protein>
    <submittedName>
        <fullName evidence="2">Uncharacterized protein</fullName>
    </submittedName>
</protein>